<dbReference type="CDD" id="cd00093">
    <property type="entry name" value="HTH_XRE"/>
    <property type="match status" value="1"/>
</dbReference>
<dbReference type="Pfam" id="PF01381">
    <property type="entry name" value="HTH_3"/>
    <property type="match status" value="1"/>
</dbReference>
<dbReference type="SUPFAM" id="SSF48452">
    <property type="entry name" value="TPR-like"/>
    <property type="match status" value="1"/>
</dbReference>
<dbReference type="InterPro" id="IPR001387">
    <property type="entry name" value="Cro/C1-type_HTH"/>
</dbReference>
<dbReference type="SMART" id="SM00530">
    <property type="entry name" value="HTH_XRE"/>
    <property type="match status" value="1"/>
</dbReference>
<feature type="domain" description="HTH cro/C1-type" evidence="1">
    <location>
        <begin position="12"/>
        <end position="65"/>
    </location>
</feature>
<dbReference type="InterPro" id="IPR010982">
    <property type="entry name" value="Lambda_DNA-bd_dom_sf"/>
</dbReference>
<protein>
    <submittedName>
        <fullName evidence="2">Helix-turn-helix domain-containing protein</fullName>
    </submittedName>
</protein>
<dbReference type="EMBL" id="CP046123">
    <property type="protein sequence ID" value="QGN28774.1"/>
    <property type="molecule type" value="Genomic_DNA"/>
</dbReference>
<sequence>MGGSKAMNVERFIEARKQAGFSQQELSEGICTQATLSKFENNGQVPSLKILIKLCNRIGLPLVDLFSSMNVATTKIKEELAKAEFYLITSEYEQLAALLSQIEVKLIDEPALKAQYDYLKGFEMIFNEAAITDVLFQFDQLLMNETAEELFDLLAYTGIGLVYAREEEWAKAEFYVTKVFEKIYTYPIKTIEDTWRVLNIVFHCGVFYAKVDDLETSDTLLNYVLAICSDNHLTYYLARAAAQLTENAIREQQPKETILEMLHDARAYAKINKNVKLLAHLKAVEETID</sequence>
<evidence type="ECO:0000259" key="1">
    <source>
        <dbReference type="PROSITE" id="PS50943"/>
    </source>
</evidence>
<organism evidence="2 3">
    <name type="scientific">Enterococcus casseliflavus</name>
    <name type="common">Enterococcus flavescens</name>
    <dbReference type="NCBI Taxonomy" id="37734"/>
    <lineage>
        <taxon>Bacteria</taxon>
        <taxon>Bacillati</taxon>
        <taxon>Bacillota</taxon>
        <taxon>Bacilli</taxon>
        <taxon>Lactobacillales</taxon>
        <taxon>Enterococcaceae</taxon>
        <taxon>Enterococcus</taxon>
    </lineage>
</organism>
<dbReference type="Proteomes" id="UP000422837">
    <property type="component" value="Chromosome"/>
</dbReference>
<dbReference type="Gene3D" id="1.25.40.10">
    <property type="entry name" value="Tetratricopeptide repeat domain"/>
    <property type="match status" value="1"/>
</dbReference>
<dbReference type="PROSITE" id="PS50943">
    <property type="entry name" value="HTH_CROC1"/>
    <property type="match status" value="1"/>
</dbReference>
<accession>A0ABD6YXB9</accession>
<dbReference type="SUPFAM" id="SSF47413">
    <property type="entry name" value="lambda repressor-like DNA-binding domains"/>
    <property type="match status" value="1"/>
</dbReference>
<name>A0ABD6YXB9_ENTCA</name>
<proteinExistence type="predicted"/>
<dbReference type="AlphaFoldDB" id="A0ABD6YXB9"/>
<evidence type="ECO:0000313" key="2">
    <source>
        <dbReference type="EMBL" id="QGN28774.1"/>
    </source>
</evidence>
<dbReference type="InterPro" id="IPR011990">
    <property type="entry name" value="TPR-like_helical_dom_sf"/>
</dbReference>
<evidence type="ECO:0000313" key="3">
    <source>
        <dbReference type="Proteomes" id="UP000422837"/>
    </source>
</evidence>
<gene>
    <name evidence="2" type="ORF">GFU50_04320</name>
</gene>
<reference evidence="2 3" key="1">
    <citation type="submission" date="2019-11" db="EMBL/GenBank/DDBJ databases">
        <title>Detection and genome characteristic of a blood enterococcus casselifavus isolate from Zhengzhou,china.</title>
        <authorList>
            <person name="Wen P."/>
        </authorList>
    </citation>
    <scope>NUCLEOTIDE SEQUENCE [LARGE SCALE GENOMIC DNA]</scope>
    <source>
        <strain evidence="2 3">EC291</strain>
    </source>
</reference>